<evidence type="ECO:0000256" key="7">
    <source>
        <dbReference type="SAM" id="MobiDB-lite"/>
    </source>
</evidence>
<sequence>MKQLFNIIHCDHLNGHVRSIYDNLNTDICGIDRVRRVFTFFSIFLLLFGWMFVCSRYKKCHKTLLMFHNGRAAISLLLLALNSFELARIFLPHQNVRNLNRLFQSSPRDLNYLVVIGSGELWNAIFSTLLTLMLMLYHRMVERKKATVFLYASTAVEALTFALLSNELFELGRYEDFLELQTCLVAMSAMCMVSLAMLDGLTVYKECYHDDYLDDYGKIGYKHSLATFYSKSCFWWLTPLLWLGYKEPLELEDLGQMKLEDSARSHYDHFLYIYTEKKKKSNSSPSLWYCYIKNSWQMFALGGILKLAGDLFALVGPLAIQKIVEYIEQLYAQASVPPEKSPGDALLSTSWILGTEFDDVFGTNIDKGLIYRKSLLLNADGGCDSSDSTDPVHETSPTPDEKQKNDDSMATPEHVDNPSEPNISHDIGSITNHMTEDTRNIMEFFLIIHYAWAIPFKIAVVIYLLYMNLGISAVIGSIVCIVIMTPLQFFIGNAMSKNAEVIARYTDERLKKIHDTLVGIKVIKLNAWDEVFLKKIQEARRKELKYLNKDATFWTLMAVLTHVATVLITFVTLGVYVWLHREQEFDLNASRLFSSLALFQQLTVPLLIFPITVPIIIAARVSTRRLERFLKSSEIQKQFEGIRNMARILSKSDASLDMYETQEKSNMTMRTAHAKEQAK</sequence>
<keyword evidence="11" id="KW-1185">Reference proteome</keyword>
<dbReference type="AlphaFoldDB" id="B4Q8P9"/>
<feature type="transmembrane region" description="Helical" evidence="8">
    <location>
        <begin position="551"/>
        <end position="579"/>
    </location>
</feature>
<feature type="transmembrane region" description="Helical" evidence="8">
    <location>
        <begin position="471"/>
        <end position="491"/>
    </location>
</feature>
<dbReference type="PANTHER" id="PTHR24223:SF461">
    <property type="entry name" value="ATP-BINDING CASSETTE SUB-FAMILY C MEMBER SUR"/>
    <property type="match status" value="1"/>
</dbReference>
<feature type="transmembrane region" description="Helical" evidence="8">
    <location>
        <begin position="73"/>
        <end position="91"/>
    </location>
</feature>
<evidence type="ECO:0000256" key="1">
    <source>
        <dbReference type="ARBA" id="ARBA00022448"/>
    </source>
</evidence>
<feature type="transmembrane region" description="Helical" evidence="8">
    <location>
        <begin position="34"/>
        <end position="53"/>
    </location>
</feature>
<dbReference type="EMBL" id="CM000361">
    <property type="protein sequence ID" value="EDX04464.1"/>
    <property type="molecule type" value="Genomic_DNA"/>
</dbReference>
<feature type="transmembrane region" description="Helical" evidence="8">
    <location>
        <begin position="148"/>
        <end position="164"/>
    </location>
</feature>
<dbReference type="InterPro" id="IPR036640">
    <property type="entry name" value="ABC1_TM_sf"/>
</dbReference>
<keyword evidence="1" id="KW-0813">Transport</keyword>
<dbReference type="InterPro" id="IPR011527">
    <property type="entry name" value="ABC1_TM_dom"/>
</dbReference>
<keyword evidence="6 8" id="KW-0472">Membrane</keyword>
<dbReference type="Proteomes" id="UP000000304">
    <property type="component" value="Chromosome 2L"/>
</dbReference>
<feature type="region of interest" description="Disordered" evidence="7">
    <location>
        <begin position="384"/>
        <end position="425"/>
    </location>
</feature>
<feature type="transmembrane region" description="Helical" evidence="8">
    <location>
        <begin position="444"/>
        <end position="465"/>
    </location>
</feature>
<feature type="transmembrane region" description="Helical" evidence="8">
    <location>
        <begin position="111"/>
        <end position="136"/>
    </location>
</feature>
<feature type="compositionally biased region" description="Basic and acidic residues" evidence="7">
    <location>
        <begin position="399"/>
        <end position="417"/>
    </location>
</feature>
<evidence type="ECO:0000256" key="4">
    <source>
        <dbReference type="ARBA" id="ARBA00022840"/>
    </source>
</evidence>
<dbReference type="SUPFAM" id="SSF90123">
    <property type="entry name" value="ABC transporter transmembrane region"/>
    <property type="match status" value="1"/>
</dbReference>
<dbReference type="PhylomeDB" id="B4Q8P9"/>
<dbReference type="Pfam" id="PF00664">
    <property type="entry name" value="ABC_membrane"/>
    <property type="match status" value="1"/>
</dbReference>
<evidence type="ECO:0000259" key="9">
    <source>
        <dbReference type="PROSITE" id="PS50929"/>
    </source>
</evidence>
<proteinExistence type="predicted"/>
<feature type="transmembrane region" description="Helical" evidence="8">
    <location>
        <begin position="184"/>
        <end position="204"/>
    </location>
</feature>
<dbReference type="InterPro" id="IPR050173">
    <property type="entry name" value="ABC_transporter_C-like"/>
</dbReference>
<dbReference type="PROSITE" id="PS50929">
    <property type="entry name" value="ABC_TM1F"/>
    <property type="match status" value="1"/>
</dbReference>
<evidence type="ECO:0000256" key="8">
    <source>
        <dbReference type="SAM" id="Phobius"/>
    </source>
</evidence>
<dbReference type="PANTHER" id="PTHR24223">
    <property type="entry name" value="ATP-BINDING CASSETTE SUB-FAMILY C"/>
    <property type="match status" value="1"/>
</dbReference>
<evidence type="ECO:0000313" key="11">
    <source>
        <dbReference type="Proteomes" id="UP000000304"/>
    </source>
</evidence>
<dbReference type="Gene3D" id="1.20.1560.10">
    <property type="entry name" value="ABC transporter type 1, transmembrane domain"/>
    <property type="match status" value="1"/>
</dbReference>
<keyword evidence="5 8" id="KW-1133">Transmembrane helix</keyword>
<evidence type="ECO:0000313" key="10">
    <source>
        <dbReference type="EMBL" id="EDX04464.1"/>
    </source>
</evidence>
<evidence type="ECO:0000256" key="2">
    <source>
        <dbReference type="ARBA" id="ARBA00022692"/>
    </source>
</evidence>
<evidence type="ECO:0000256" key="3">
    <source>
        <dbReference type="ARBA" id="ARBA00022741"/>
    </source>
</evidence>
<dbReference type="HOGENOM" id="CLU_000604_27_4_1"/>
<keyword evidence="2 8" id="KW-0812">Transmembrane</keyword>
<organism evidence="10 11">
    <name type="scientific">Drosophila simulans</name>
    <name type="common">Fruit fly</name>
    <dbReference type="NCBI Taxonomy" id="7240"/>
    <lineage>
        <taxon>Eukaryota</taxon>
        <taxon>Metazoa</taxon>
        <taxon>Ecdysozoa</taxon>
        <taxon>Arthropoda</taxon>
        <taxon>Hexapoda</taxon>
        <taxon>Insecta</taxon>
        <taxon>Pterygota</taxon>
        <taxon>Neoptera</taxon>
        <taxon>Endopterygota</taxon>
        <taxon>Diptera</taxon>
        <taxon>Brachycera</taxon>
        <taxon>Muscomorpha</taxon>
        <taxon>Ephydroidea</taxon>
        <taxon>Drosophilidae</taxon>
        <taxon>Drosophila</taxon>
        <taxon>Sophophora</taxon>
    </lineage>
</organism>
<dbReference type="OrthoDB" id="6500128at2759"/>
<dbReference type="GO" id="GO:0140359">
    <property type="term" value="F:ABC-type transporter activity"/>
    <property type="evidence" value="ECO:0007669"/>
    <property type="project" value="InterPro"/>
</dbReference>
<feature type="transmembrane region" description="Helical" evidence="8">
    <location>
        <begin position="296"/>
        <end position="320"/>
    </location>
</feature>
<feature type="transmembrane region" description="Helical" evidence="8">
    <location>
        <begin position="599"/>
        <end position="621"/>
    </location>
</feature>
<dbReference type="STRING" id="7240.B4Q8P9"/>
<feature type="domain" description="ABC transmembrane type-1" evidence="9">
    <location>
        <begin position="424"/>
        <end position="618"/>
    </location>
</feature>
<dbReference type="GO" id="GO:0005524">
    <property type="term" value="F:ATP binding"/>
    <property type="evidence" value="ECO:0007669"/>
    <property type="project" value="UniProtKB-KW"/>
</dbReference>
<keyword evidence="4" id="KW-0067">ATP-binding</keyword>
<protein>
    <submittedName>
        <fullName evidence="10">GD22300</fullName>
    </submittedName>
</protein>
<gene>
    <name evidence="10" type="primary">Dsim\GD22300</name>
    <name evidence="10" type="ORF">Dsim_GD22300</name>
</gene>
<dbReference type="OMA" id="MVSPWEF"/>
<evidence type="ECO:0000256" key="6">
    <source>
        <dbReference type="ARBA" id="ARBA00023136"/>
    </source>
</evidence>
<reference evidence="10 11" key="1">
    <citation type="journal article" date="2007" name="Nature">
        <title>Evolution of genes and genomes on the Drosophila phylogeny.</title>
        <authorList>
            <consortium name="Drosophila 12 Genomes Consortium"/>
            <person name="Clark A.G."/>
            <person name="Eisen M.B."/>
            <person name="Smith D.R."/>
            <person name="Bergman C.M."/>
            <person name="Oliver B."/>
            <person name="Markow T.A."/>
            <person name="Kaufman T.C."/>
            <person name="Kellis M."/>
            <person name="Gelbart W."/>
            <person name="Iyer V.N."/>
            <person name="Pollard D.A."/>
            <person name="Sackton T.B."/>
            <person name="Larracuente A.M."/>
            <person name="Singh N.D."/>
            <person name="Abad J.P."/>
            <person name="Abt D.N."/>
            <person name="Adryan B."/>
            <person name="Aguade M."/>
            <person name="Akashi H."/>
            <person name="Anderson W.W."/>
            <person name="Aquadro C.F."/>
            <person name="Ardell D.H."/>
            <person name="Arguello R."/>
            <person name="Artieri C.G."/>
            <person name="Barbash D.A."/>
            <person name="Barker D."/>
            <person name="Barsanti P."/>
            <person name="Batterham P."/>
            <person name="Batzoglou S."/>
            <person name="Begun D."/>
            <person name="Bhutkar A."/>
            <person name="Blanco E."/>
            <person name="Bosak S.A."/>
            <person name="Bradley R.K."/>
            <person name="Brand A.D."/>
            <person name="Brent M.R."/>
            <person name="Brooks A.N."/>
            <person name="Brown R.H."/>
            <person name="Butlin R.K."/>
            <person name="Caggese C."/>
            <person name="Calvi B.R."/>
            <person name="Bernardo de Carvalho A."/>
            <person name="Caspi A."/>
            <person name="Castrezana S."/>
            <person name="Celniker S.E."/>
            <person name="Chang J.L."/>
            <person name="Chapple C."/>
            <person name="Chatterji S."/>
            <person name="Chinwalla A."/>
            <person name="Civetta A."/>
            <person name="Clifton S.W."/>
            <person name="Comeron J.M."/>
            <person name="Costello J.C."/>
            <person name="Coyne J.A."/>
            <person name="Daub J."/>
            <person name="David R.G."/>
            <person name="Delcher A.L."/>
            <person name="Delehaunty K."/>
            <person name="Do C.B."/>
            <person name="Ebling H."/>
            <person name="Edwards K."/>
            <person name="Eickbush T."/>
            <person name="Evans J.D."/>
            <person name="Filipski A."/>
            <person name="Findeiss S."/>
            <person name="Freyhult E."/>
            <person name="Fulton L."/>
            <person name="Fulton R."/>
            <person name="Garcia A.C."/>
            <person name="Gardiner A."/>
            <person name="Garfield D.A."/>
            <person name="Garvin B.E."/>
            <person name="Gibson G."/>
            <person name="Gilbert D."/>
            <person name="Gnerre S."/>
            <person name="Godfrey J."/>
            <person name="Good R."/>
            <person name="Gotea V."/>
            <person name="Gravely B."/>
            <person name="Greenberg A.J."/>
            <person name="Griffiths-Jones S."/>
            <person name="Gross S."/>
            <person name="Guigo R."/>
            <person name="Gustafson E.A."/>
            <person name="Haerty W."/>
            <person name="Hahn M.W."/>
            <person name="Halligan D.L."/>
            <person name="Halpern A.L."/>
            <person name="Halter G.M."/>
            <person name="Han M.V."/>
            <person name="Heger A."/>
            <person name="Hillier L."/>
            <person name="Hinrichs A.S."/>
            <person name="Holmes I."/>
            <person name="Hoskins R.A."/>
            <person name="Hubisz M.J."/>
            <person name="Hultmark D."/>
            <person name="Huntley M.A."/>
            <person name="Jaffe D.B."/>
            <person name="Jagadeeshan S."/>
            <person name="Jeck W.R."/>
            <person name="Johnson J."/>
            <person name="Jones C.D."/>
            <person name="Jordan W.C."/>
            <person name="Karpen G.H."/>
            <person name="Kataoka E."/>
            <person name="Keightley P.D."/>
            <person name="Kheradpour P."/>
            <person name="Kirkness E.F."/>
            <person name="Koerich L.B."/>
            <person name="Kristiansen K."/>
            <person name="Kudrna D."/>
            <person name="Kulathinal R.J."/>
            <person name="Kumar S."/>
            <person name="Kwok R."/>
            <person name="Lander E."/>
            <person name="Langley C.H."/>
            <person name="Lapoint R."/>
            <person name="Lazzaro B.P."/>
            <person name="Lee S.J."/>
            <person name="Levesque L."/>
            <person name="Li R."/>
            <person name="Lin C.F."/>
            <person name="Lin M.F."/>
            <person name="Lindblad-Toh K."/>
            <person name="Llopart A."/>
            <person name="Long M."/>
            <person name="Low L."/>
            <person name="Lozovsky E."/>
            <person name="Lu J."/>
            <person name="Luo M."/>
            <person name="Machado C.A."/>
            <person name="Makalowski W."/>
            <person name="Marzo M."/>
            <person name="Matsuda M."/>
            <person name="Matzkin L."/>
            <person name="McAllister B."/>
            <person name="McBride C.S."/>
            <person name="McKernan B."/>
            <person name="McKernan K."/>
            <person name="Mendez-Lago M."/>
            <person name="Minx P."/>
            <person name="Mollenhauer M.U."/>
            <person name="Montooth K."/>
            <person name="Mount S.M."/>
            <person name="Mu X."/>
            <person name="Myers E."/>
            <person name="Negre B."/>
            <person name="Newfeld S."/>
            <person name="Nielsen R."/>
            <person name="Noor M.A."/>
            <person name="O'Grady P."/>
            <person name="Pachter L."/>
            <person name="Papaceit M."/>
            <person name="Parisi M.J."/>
            <person name="Parisi M."/>
            <person name="Parts L."/>
            <person name="Pedersen J.S."/>
            <person name="Pesole G."/>
            <person name="Phillippy A.M."/>
            <person name="Ponting C.P."/>
            <person name="Pop M."/>
            <person name="Porcelli D."/>
            <person name="Powell J.R."/>
            <person name="Prohaska S."/>
            <person name="Pruitt K."/>
            <person name="Puig M."/>
            <person name="Quesneville H."/>
            <person name="Ram K.R."/>
            <person name="Rand D."/>
            <person name="Rasmussen M.D."/>
            <person name="Reed L.K."/>
            <person name="Reenan R."/>
            <person name="Reily A."/>
            <person name="Remington K.A."/>
            <person name="Rieger T.T."/>
            <person name="Ritchie M.G."/>
            <person name="Robin C."/>
            <person name="Rogers Y.H."/>
            <person name="Rohde C."/>
            <person name="Rozas J."/>
            <person name="Rubenfield M.J."/>
            <person name="Ruiz A."/>
            <person name="Russo S."/>
            <person name="Salzberg S.L."/>
            <person name="Sanchez-Gracia A."/>
            <person name="Saranga D.J."/>
            <person name="Sato H."/>
            <person name="Schaeffer S.W."/>
            <person name="Schatz M.C."/>
            <person name="Schlenke T."/>
            <person name="Schwartz R."/>
            <person name="Segarra C."/>
            <person name="Singh R.S."/>
            <person name="Sirot L."/>
            <person name="Sirota M."/>
            <person name="Sisneros N.B."/>
            <person name="Smith C.D."/>
            <person name="Smith T.F."/>
            <person name="Spieth J."/>
            <person name="Stage D.E."/>
            <person name="Stark A."/>
            <person name="Stephan W."/>
            <person name="Strausberg R.L."/>
            <person name="Strempel S."/>
            <person name="Sturgill D."/>
            <person name="Sutton G."/>
            <person name="Sutton G.G."/>
            <person name="Tao W."/>
            <person name="Teichmann S."/>
            <person name="Tobari Y.N."/>
            <person name="Tomimura Y."/>
            <person name="Tsolas J.M."/>
            <person name="Valente V.L."/>
            <person name="Venter E."/>
            <person name="Venter J.C."/>
            <person name="Vicario S."/>
            <person name="Vieira F.G."/>
            <person name="Vilella A.J."/>
            <person name="Villasante A."/>
            <person name="Walenz B."/>
            <person name="Wang J."/>
            <person name="Wasserman M."/>
            <person name="Watts T."/>
            <person name="Wilson D."/>
            <person name="Wilson R.K."/>
            <person name="Wing R.A."/>
            <person name="Wolfner M.F."/>
            <person name="Wong A."/>
            <person name="Wong G.K."/>
            <person name="Wu C.I."/>
            <person name="Wu G."/>
            <person name="Yamamoto D."/>
            <person name="Yang H.P."/>
            <person name="Yang S.P."/>
            <person name="Yorke J.A."/>
            <person name="Yoshida K."/>
            <person name="Zdobnov E."/>
            <person name="Zhang P."/>
            <person name="Zhang Y."/>
            <person name="Zimin A.V."/>
            <person name="Baldwin J."/>
            <person name="Abdouelleil A."/>
            <person name="Abdulkadir J."/>
            <person name="Abebe A."/>
            <person name="Abera B."/>
            <person name="Abreu J."/>
            <person name="Acer S.C."/>
            <person name="Aftuck L."/>
            <person name="Alexander A."/>
            <person name="An P."/>
            <person name="Anderson E."/>
            <person name="Anderson S."/>
            <person name="Arachi H."/>
            <person name="Azer M."/>
            <person name="Bachantsang P."/>
            <person name="Barry A."/>
            <person name="Bayul T."/>
            <person name="Berlin A."/>
            <person name="Bessette D."/>
            <person name="Bloom T."/>
            <person name="Blye J."/>
            <person name="Boguslavskiy L."/>
            <person name="Bonnet C."/>
            <person name="Boukhgalter B."/>
            <person name="Bourzgui I."/>
            <person name="Brown A."/>
            <person name="Cahill P."/>
            <person name="Channer S."/>
            <person name="Cheshatsang Y."/>
            <person name="Chuda L."/>
            <person name="Citroen M."/>
            <person name="Collymore A."/>
            <person name="Cooke P."/>
            <person name="Costello M."/>
            <person name="D'Aco K."/>
            <person name="Daza R."/>
            <person name="De Haan G."/>
            <person name="DeGray S."/>
            <person name="DeMaso C."/>
            <person name="Dhargay N."/>
            <person name="Dooley K."/>
            <person name="Dooley E."/>
            <person name="Doricent M."/>
            <person name="Dorje P."/>
            <person name="Dorjee K."/>
            <person name="Dupes A."/>
            <person name="Elong R."/>
            <person name="Falk J."/>
            <person name="Farina A."/>
            <person name="Faro S."/>
            <person name="Ferguson D."/>
            <person name="Fisher S."/>
            <person name="Foley C.D."/>
            <person name="Franke A."/>
            <person name="Friedrich D."/>
            <person name="Gadbois L."/>
            <person name="Gearin G."/>
            <person name="Gearin C.R."/>
            <person name="Giannoukos G."/>
            <person name="Goode T."/>
            <person name="Graham J."/>
            <person name="Grandbois E."/>
            <person name="Grewal S."/>
            <person name="Gyaltsen K."/>
            <person name="Hafez N."/>
            <person name="Hagos B."/>
            <person name="Hall J."/>
            <person name="Henson C."/>
            <person name="Hollinger A."/>
            <person name="Honan T."/>
            <person name="Huard M.D."/>
            <person name="Hughes L."/>
            <person name="Hurhula B."/>
            <person name="Husby M.E."/>
            <person name="Kamat A."/>
            <person name="Kanga B."/>
            <person name="Kashin S."/>
            <person name="Khazanovich D."/>
            <person name="Kisner P."/>
            <person name="Lance K."/>
            <person name="Lara M."/>
            <person name="Lee W."/>
            <person name="Lennon N."/>
            <person name="Letendre F."/>
            <person name="LeVine R."/>
            <person name="Lipovsky A."/>
            <person name="Liu X."/>
            <person name="Liu J."/>
            <person name="Liu S."/>
            <person name="Lokyitsang T."/>
            <person name="Lokyitsang Y."/>
            <person name="Lubonja R."/>
            <person name="Lui A."/>
            <person name="MacDonald P."/>
            <person name="Magnisalis V."/>
            <person name="Maru K."/>
            <person name="Matthews C."/>
            <person name="McCusker W."/>
            <person name="McDonough S."/>
            <person name="Mehta T."/>
            <person name="Meldrim J."/>
            <person name="Meneus L."/>
            <person name="Mihai O."/>
            <person name="Mihalev A."/>
            <person name="Mihova T."/>
            <person name="Mittelman R."/>
            <person name="Mlenga V."/>
            <person name="Montmayeur A."/>
            <person name="Mulrain L."/>
            <person name="Navidi A."/>
            <person name="Naylor J."/>
            <person name="Negash T."/>
            <person name="Nguyen T."/>
            <person name="Nguyen N."/>
            <person name="Nicol R."/>
            <person name="Norbu C."/>
            <person name="Norbu N."/>
            <person name="Novod N."/>
            <person name="O'Neill B."/>
            <person name="Osman S."/>
            <person name="Markiewicz E."/>
            <person name="Oyono O.L."/>
            <person name="Patti C."/>
            <person name="Phunkhang P."/>
            <person name="Pierre F."/>
            <person name="Priest M."/>
            <person name="Raghuraman S."/>
            <person name="Rege F."/>
            <person name="Reyes R."/>
            <person name="Rise C."/>
            <person name="Rogov P."/>
            <person name="Ross K."/>
            <person name="Ryan E."/>
            <person name="Settipalli S."/>
            <person name="Shea T."/>
            <person name="Sherpa N."/>
            <person name="Shi L."/>
            <person name="Shih D."/>
            <person name="Sparrow T."/>
            <person name="Spaulding J."/>
            <person name="Stalker J."/>
            <person name="Stange-Thomann N."/>
            <person name="Stavropoulos S."/>
            <person name="Stone C."/>
            <person name="Strader C."/>
            <person name="Tesfaye S."/>
            <person name="Thomson T."/>
            <person name="Thoulutsang Y."/>
            <person name="Thoulutsang D."/>
            <person name="Topham K."/>
            <person name="Topping I."/>
            <person name="Tsamla T."/>
            <person name="Vassiliev H."/>
            <person name="Vo A."/>
            <person name="Wangchuk T."/>
            <person name="Wangdi T."/>
            <person name="Weiand M."/>
            <person name="Wilkinson J."/>
            <person name="Wilson A."/>
            <person name="Yadav S."/>
            <person name="Young G."/>
            <person name="Yu Q."/>
            <person name="Zembek L."/>
            <person name="Zhong D."/>
            <person name="Zimmer A."/>
            <person name="Zwirko Z."/>
            <person name="Jaffe D.B."/>
            <person name="Alvarez P."/>
            <person name="Brockman W."/>
            <person name="Butler J."/>
            <person name="Chin C."/>
            <person name="Gnerre S."/>
            <person name="Grabherr M."/>
            <person name="Kleber M."/>
            <person name="Mauceli E."/>
            <person name="MacCallum I."/>
        </authorList>
    </citation>
    <scope>NUCLEOTIDE SEQUENCE [LARGE SCALE GENOMIC DNA]</scope>
    <source>
        <strain evidence="11">white501</strain>
    </source>
</reference>
<keyword evidence="3" id="KW-0547">Nucleotide-binding</keyword>
<accession>B4Q8P9</accession>
<dbReference type="GO" id="GO:0016020">
    <property type="term" value="C:membrane"/>
    <property type="evidence" value="ECO:0007669"/>
    <property type="project" value="InterPro"/>
</dbReference>
<name>B4Q8P9_DROSI</name>
<evidence type="ECO:0000256" key="5">
    <source>
        <dbReference type="ARBA" id="ARBA00022989"/>
    </source>
</evidence>